<dbReference type="PANTHER" id="PTHR33099">
    <property type="entry name" value="FE2OG DIOXYGENASE DOMAIN-CONTAINING PROTEIN"/>
    <property type="match status" value="1"/>
</dbReference>
<sequence>MSRRNPSRAKANVEKLGVAHHMQVLRDALDVISHLTFLLRHFTCFFAFRHCSPKSTCVFWDGGTCRIDLRNAKKAEFVALAAACDQATFGVAQKDVLDETYRKAGKMDLAQFASRLDVVASGLIDAIAPGILQGQGAEGDKTLRAELYKLNVYGEPWRIFQSHKDTPRGETMIGSLVVIFPTAHTGGALTLEHGGTTWTFDSVAALAVAEGPALAYVASYSDVLHAVEKVKSGYRVSLTYNLFLVDNTMAIAGNRIIPAPEKKLEDSLRALLADPLFLTKGGFLAYGLAHQYPIPPPPEVQYTQGGRQVPPSRLGPILKLLKGGDARIHTVSERVGLVTRVKVLYDTGEHIRKMGKDVLADDVLNTEAINTEYDMVCTKRSRVWGSSSNAETRACKSCRRRVHLTILPTMIQMNSRQGSATKKAVKHKVAVEWVTRITETNRVRLQYLAYGNEASIEHVYGNAALFLEVPAAGKGIRA</sequence>
<dbReference type="GO" id="GO:0016491">
    <property type="term" value="F:oxidoreductase activity"/>
    <property type="evidence" value="ECO:0007669"/>
    <property type="project" value="UniProtKB-KW"/>
</dbReference>
<keyword evidence="1" id="KW-0479">Metal-binding</keyword>
<keyword evidence="1" id="KW-0408">Iron</keyword>
<protein>
    <recommendedName>
        <fullName evidence="2">Fe2OG dioxygenase domain-containing protein</fullName>
    </recommendedName>
</protein>
<comment type="similarity">
    <text evidence="1">Belongs to the iron/ascorbate-dependent oxidoreductase family.</text>
</comment>
<dbReference type="PROSITE" id="PS51471">
    <property type="entry name" value="FE2OG_OXY"/>
    <property type="match status" value="1"/>
</dbReference>
<dbReference type="GO" id="GO:0046872">
    <property type="term" value="F:metal ion binding"/>
    <property type="evidence" value="ECO:0007669"/>
    <property type="project" value="UniProtKB-KW"/>
</dbReference>
<gene>
    <name evidence="3" type="ORF">B0H16DRAFT_1666280</name>
</gene>
<reference evidence="3" key="1">
    <citation type="submission" date="2023-03" db="EMBL/GenBank/DDBJ databases">
        <title>Massive genome expansion in bonnet fungi (Mycena s.s.) driven by repeated elements and novel gene families across ecological guilds.</title>
        <authorList>
            <consortium name="Lawrence Berkeley National Laboratory"/>
            <person name="Harder C.B."/>
            <person name="Miyauchi S."/>
            <person name="Viragh M."/>
            <person name="Kuo A."/>
            <person name="Thoen E."/>
            <person name="Andreopoulos B."/>
            <person name="Lu D."/>
            <person name="Skrede I."/>
            <person name="Drula E."/>
            <person name="Henrissat B."/>
            <person name="Morin E."/>
            <person name="Kohler A."/>
            <person name="Barry K."/>
            <person name="LaButti K."/>
            <person name="Morin E."/>
            <person name="Salamov A."/>
            <person name="Lipzen A."/>
            <person name="Mereny Z."/>
            <person name="Hegedus B."/>
            <person name="Baldrian P."/>
            <person name="Stursova M."/>
            <person name="Weitz H."/>
            <person name="Taylor A."/>
            <person name="Grigoriev I.V."/>
            <person name="Nagy L.G."/>
            <person name="Martin F."/>
            <person name="Kauserud H."/>
        </authorList>
    </citation>
    <scope>NUCLEOTIDE SEQUENCE</scope>
    <source>
        <strain evidence="3">CBHHK182m</strain>
    </source>
</reference>
<comment type="caution">
    <text evidence="3">The sequence shown here is derived from an EMBL/GenBank/DDBJ whole genome shotgun (WGS) entry which is preliminary data.</text>
</comment>
<organism evidence="3 4">
    <name type="scientific">Mycena metata</name>
    <dbReference type="NCBI Taxonomy" id="1033252"/>
    <lineage>
        <taxon>Eukaryota</taxon>
        <taxon>Fungi</taxon>
        <taxon>Dikarya</taxon>
        <taxon>Basidiomycota</taxon>
        <taxon>Agaricomycotina</taxon>
        <taxon>Agaricomycetes</taxon>
        <taxon>Agaricomycetidae</taxon>
        <taxon>Agaricales</taxon>
        <taxon>Marasmiineae</taxon>
        <taxon>Mycenaceae</taxon>
        <taxon>Mycena</taxon>
    </lineage>
</organism>
<feature type="domain" description="Fe2OG dioxygenase" evidence="2">
    <location>
        <begin position="144"/>
        <end position="246"/>
    </location>
</feature>
<dbReference type="Gene3D" id="2.60.120.620">
    <property type="entry name" value="q2cbj1_9rhob like domain"/>
    <property type="match status" value="1"/>
</dbReference>
<evidence type="ECO:0000313" key="4">
    <source>
        <dbReference type="Proteomes" id="UP001215598"/>
    </source>
</evidence>
<keyword evidence="4" id="KW-1185">Reference proteome</keyword>
<evidence type="ECO:0000259" key="2">
    <source>
        <dbReference type="PROSITE" id="PS51471"/>
    </source>
</evidence>
<evidence type="ECO:0000313" key="3">
    <source>
        <dbReference type="EMBL" id="KAJ7722025.1"/>
    </source>
</evidence>
<dbReference type="EMBL" id="JARKIB010000224">
    <property type="protein sequence ID" value="KAJ7722025.1"/>
    <property type="molecule type" value="Genomic_DNA"/>
</dbReference>
<dbReference type="Proteomes" id="UP001215598">
    <property type="component" value="Unassembled WGS sequence"/>
</dbReference>
<name>A0AAD7HJA2_9AGAR</name>
<dbReference type="InterPro" id="IPR005123">
    <property type="entry name" value="Oxoglu/Fe-dep_dioxygenase_dom"/>
</dbReference>
<keyword evidence="1" id="KW-0560">Oxidoreductase</keyword>
<accession>A0AAD7HJA2</accession>
<dbReference type="PANTHER" id="PTHR33099:SF14">
    <property type="entry name" value="PROLYL 4-HYDROXYLASE ALPHA SUBUNIT FE(2+) 2OG DIOXYGENASE DOMAIN-CONTAINING PROTEIN"/>
    <property type="match status" value="1"/>
</dbReference>
<dbReference type="AlphaFoldDB" id="A0AAD7HJA2"/>
<evidence type="ECO:0000256" key="1">
    <source>
        <dbReference type="RuleBase" id="RU003682"/>
    </source>
</evidence>
<proteinExistence type="inferred from homology"/>